<dbReference type="Proteomes" id="UP000324897">
    <property type="component" value="Unassembled WGS sequence"/>
</dbReference>
<comment type="caution">
    <text evidence="1">The sequence shown here is derived from an EMBL/GenBank/DDBJ whole genome shotgun (WGS) entry which is preliminary data.</text>
</comment>
<accession>A0A5J9SPE3</accession>
<evidence type="ECO:0008006" key="3">
    <source>
        <dbReference type="Google" id="ProtNLM"/>
    </source>
</evidence>
<reference evidence="1 2" key="1">
    <citation type="journal article" date="2019" name="Sci. Rep.">
        <title>A high-quality genome of Eragrostis curvula grass provides insights into Poaceae evolution and supports new strategies to enhance forage quality.</title>
        <authorList>
            <person name="Carballo J."/>
            <person name="Santos B.A.C.M."/>
            <person name="Zappacosta D."/>
            <person name="Garbus I."/>
            <person name="Selva J.P."/>
            <person name="Gallo C.A."/>
            <person name="Diaz A."/>
            <person name="Albertini E."/>
            <person name="Caccamo M."/>
            <person name="Echenique V."/>
        </authorList>
    </citation>
    <scope>NUCLEOTIDE SEQUENCE [LARGE SCALE GENOMIC DNA]</scope>
    <source>
        <strain evidence="2">cv. Victoria</strain>
        <tissue evidence="1">Leaf</tissue>
    </source>
</reference>
<dbReference type="Gramene" id="TVU00863">
    <property type="protein sequence ID" value="TVU00863"/>
    <property type="gene ID" value="EJB05_53711"/>
</dbReference>
<proteinExistence type="predicted"/>
<protein>
    <recommendedName>
        <fullName evidence="3">F-box domain-containing protein</fullName>
    </recommendedName>
</protein>
<dbReference type="OrthoDB" id="657247at2759"/>
<name>A0A5J9SPE3_9POAL</name>
<sequence>MTVTRPLSTTAHDIPDRLLHSIIVNHLRCHVSVIRAAAVCNRWRRIASTRGMSYPEWYRHDFSTCIGHYHAADPSFSPSRAQRHAFVPVSRTINARHFSLDFLPIGPGGRPWELVNGCGSLLLLAVQRRGFFPDLVVCEPVSQRYVRIHPIPEMKYFRCLGAFLDYRYNVIAMSSFTVTCVLSDHAAGMDEGVSVVTSRVYNHCAPPNPPTRLQNGWNTWQAVARRGIHLRGAQSAHFAGCAWGSVFFGVEDDGTVFSVEKSSSKFSHFCLPEHVRGSHHRSTFRFVEGARVYPNPVMARVVSVFGDELRVFVKRKNNNDGSINWTHENTLRLPEATRGLPGHKECYFSRTAKIITSSKDYVVLTPVEETWLFSVELRTMQVEREHIRNRVASEVYPYELEMRPKCYPRGCCDRCYRLYYLMPLRTRDSWAQGERTNNLKVTEADEL</sequence>
<evidence type="ECO:0000313" key="2">
    <source>
        <dbReference type="Proteomes" id="UP000324897"/>
    </source>
</evidence>
<dbReference type="Gene3D" id="1.20.1280.50">
    <property type="match status" value="1"/>
</dbReference>
<feature type="non-terminal residue" evidence="1">
    <location>
        <position position="1"/>
    </location>
</feature>
<evidence type="ECO:0000313" key="1">
    <source>
        <dbReference type="EMBL" id="TVU00863.1"/>
    </source>
</evidence>
<dbReference type="AlphaFoldDB" id="A0A5J9SPE3"/>
<gene>
    <name evidence="1" type="ORF">EJB05_53711</name>
</gene>
<dbReference type="EMBL" id="RWGY01000536">
    <property type="protein sequence ID" value="TVU00863.1"/>
    <property type="molecule type" value="Genomic_DNA"/>
</dbReference>
<organism evidence="1 2">
    <name type="scientific">Eragrostis curvula</name>
    <name type="common">weeping love grass</name>
    <dbReference type="NCBI Taxonomy" id="38414"/>
    <lineage>
        <taxon>Eukaryota</taxon>
        <taxon>Viridiplantae</taxon>
        <taxon>Streptophyta</taxon>
        <taxon>Embryophyta</taxon>
        <taxon>Tracheophyta</taxon>
        <taxon>Spermatophyta</taxon>
        <taxon>Magnoliopsida</taxon>
        <taxon>Liliopsida</taxon>
        <taxon>Poales</taxon>
        <taxon>Poaceae</taxon>
        <taxon>PACMAD clade</taxon>
        <taxon>Chloridoideae</taxon>
        <taxon>Eragrostideae</taxon>
        <taxon>Eragrostidinae</taxon>
        <taxon>Eragrostis</taxon>
    </lineage>
</organism>
<dbReference type="PANTHER" id="PTHR33207">
    <property type="entry name" value="F-BOX DOMAIN CONTAINING PROTEIN-RELATED"/>
    <property type="match status" value="1"/>
</dbReference>
<keyword evidence="2" id="KW-1185">Reference proteome</keyword>